<organism evidence="2 3">
    <name type="scientific">Mycena citricolor</name>
    <dbReference type="NCBI Taxonomy" id="2018698"/>
    <lineage>
        <taxon>Eukaryota</taxon>
        <taxon>Fungi</taxon>
        <taxon>Dikarya</taxon>
        <taxon>Basidiomycota</taxon>
        <taxon>Agaricomycotina</taxon>
        <taxon>Agaricomycetes</taxon>
        <taxon>Agaricomycetidae</taxon>
        <taxon>Agaricales</taxon>
        <taxon>Marasmiineae</taxon>
        <taxon>Mycenaceae</taxon>
        <taxon>Mycena</taxon>
    </lineage>
</organism>
<feature type="compositionally biased region" description="Basic and acidic residues" evidence="1">
    <location>
        <begin position="49"/>
        <end position="60"/>
    </location>
</feature>
<gene>
    <name evidence="2" type="ORF">MYCIT1_LOCUS7516</name>
</gene>
<accession>A0AAD2H0W5</accession>
<proteinExistence type="predicted"/>
<evidence type="ECO:0000313" key="3">
    <source>
        <dbReference type="Proteomes" id="UP001295794"/>
    </source>
</evidence>
<name>A0AAD2H0W5_9AGAR</name>
<dbReference type="Proteomes" id="UP001295794">
    <property type="component" value="Unassembled WGS sequence"/>
</dbReference>
<feature type="region of interest" description="Disordered" evidence="1">
    <location>
        <begin position="1"/>
        <end position="78"/>
    </location>
</feature>
<dbReference type="EMBL" id="CAVNYO010000105">
    <property type="protein sequence ID" value="CAK5266043.1"/>
    <property type="molecule type" value="Genomic_DNA"/>
</dbReference>
<evidence type="ECO:0000256" key="1">
    <source>
        <dbReference type="SAM" id="MobiDB-lite"/>
    </source>
</evidence>
<reference evidence="2" key="1">
    <citation type="submission" date="2023-11" db="EMBL/GenBank/DDBJ databases">
        <authorList>
            <person name="De Vega J J."/>
            <person name="De Vega J J."/>
        </authorList>
    </citation>
    <scope>NUCLEOTIDE SEQUENCE</scope>
</reference>
<dbReference type="AlphaFoldDB" id="A0AAD2H0W5"/>
<evidence type="ECO:0000313" key="2">
    <source>
        <dbReference type="EMBL" id="CAK5266043.1"/>
    </source>
</evidence>
<protein>
    <submittedName>
        <fullName evidence="2">Uncharacterized protein</fullName>
    </submittedName>
</protein>
<sequence length="78" mass="8429">MGRDGGNPLTCQEGRERRQIADSAQTGRDGGNPLTCQKGREGAATNRRQRADGQRRRESAEQGETGGGQREVMDGVSR</sequence>
<comment type="caution">
    <text evidence="2">The sequence shown here is derived from an EMBL/GenBank/DDBJ whole genome shotgun (WGS) entry which is preliminary data.</text>
</comment>
<keyword evidence="3" id="KW-1185">Reference proteome</keyword>